<feature type="compositionally biased region" description="Gly residues" evidence="1">
    <location>
        <begin position="73"/>
        <end position="87"/>
    </location>
</feature>
<keyword evidence="3" id="KW-1185">Reference proteome</keyword>
<sequence>MEEAGTGLSNFLIRENRLEITVALKGTILRAAESEEKVQRDGGGDDGGGGGDAATTAAAATAATATATATAGAGAGAGAGGAGGGRSPGSPALSNSAAHLVPSRFSARILIAKMKRRRDDRTSLEIVLGI</sequence>
<evidence type="ECO:0000313" key="2">
    <source>
        <dbReference type="EMBL" id="KAF7386293.1"/>
    </source>
</evidence>
<protein>
    <submittedName>
        <fullName evidence="2">Uncharacterized protein</fullName>
    </submittedName>
</protein>
<dbReference type="EMBL" id="JACSDZ010000015">
    <property type="protein sequence ID" value="KAF7386293.1"/>
    <property type="molecule type" value="Genomic_DNA"/>
</dbReference>
<proteinExistence type="predicted"/>
<feature type="region of interest" description="Disordered" evidence="1">
    <location>
        <begin position="31"/>
        <end position="98"/>
    </location>
</feature>
<dbReference type="PRINTS" id="PR00833">
    <property type="entry name" value="POAALLERGEN"/>
</dbReference>
<feature type="compositionally biased region" description="Low complexity" evidence="1">
    <location>
        <begin position="53"/>
        <end position="72"/>
    </location>
</feature>
<dbReference type="Proteomes" id="UP000617340">
    <property type="component" value="Unassembled WGS sequence"/>
</dbReference>
<accession>A0A834JCU4</accession>
<reference evidence="2" key="1">
    <citation type="journal article" date="2020" name="G3 (Bethesda)">
        <title>High-Quality Assemblies for Three Invasive Social Wasps from the &lt;i&gt;Vespula&lt;/i&gt; Genus.</title>
        <authorList>
            <person name="Harrop T.W.R."/>
            <person name="Guhlin J."/>
            <person name="McLaughlin G.M."/>
            <person name="Permina E."/>
            <person name="Stockwell P."/>
            <person name="Gilligan J."/>
            <person name="Le Lec M.F."/>
            <person name="Gruber M.A.M."/>
            <person name="Quinn O."/>
            <person name="Lovegrove M."/>
            <person name="Duncan E.J."/>
            <person name="Remnant E.J."/>
            <person name="Van Eeckhoven J."/>
            <person name="Graham B."/>
            <person name="Knapp R.A."/>
            <person name="Langford K.W."/>
            <person name="Kronenberg Z."/>
            <person name="Press M.O."/>
            <person name="Eacker S.M."/>
            <person name="Wilson-Rankin E.E."/>
            <person name="Purcell J."/>
            <person name="Lester P.J."/>
            <person name="Dearden P.K."/>
        </authorList>
    </citation>
    <scope>NUCLEOTIDE SEQUENCE</scope>
    <source>
        <strain evidence="2">Linc-1</strain>
    </source>
</reference>
<name>A0A834JCU4_VESGE</name>
<gene>
    <name evidence="2" type="ORF">HZH68_013425</name>
</gene>
<comment type="caution">
    <text evidence="2">The sequence shown here is derived from an EMBL/GenBank/DDBJ whole genome shotgun (WGS) entry which is preliminary data.</text>
</comment>
<evidence type="ECO:0000256" key="1">
    <source>
        <dbReference type="SAM" id="MobiDB-lite"/>
    </source>
</evidence>
<feature type="compositionally biased region" description="Basic and acidic residues" evidence="1">
    <location>
        <begin position="32"/>
        <end position="43"/>
    </location>
</feature>
<dbReference type="AlphaFoldDB" id="A0A834JCU4"/>
<organism evidence="2 3">
    <name type="scientific">Vespula germanica</name>
    <name type="common">German yellow jacket</name>
    <name type="synonym">Paravespula germanica</name>
    <dbReference type="NCBI Taxonomy" id="30212"/>
    <lineage>
        <taxon>Eukaryota</taxon>
        <taxon>Metazoa</taxon>
        <taxon>Ecdysozoa</taxon>
        <taxon>Arthropoda</taxon>
        <taxon>Hexapoda</taxon>
        <taxon>Insecta</taxon>
        <taxon>Pterygota</taxon>
        <taxon>Neoptera</taxon>
        <taxon>Endopterygota</taxon>
        <taxon>Hymenoptera</taxon>
        <taxon>Apocrita</taxon>
        <taxon>Aculeata</taxon>
        <taxon>Vespoidea</taxon>
        <taxon>Vespidae</taxon>
        <taxon>Vespinae</taxon>
        <taxon>Vespula</taxon>
    </lineage>
</organism>
<evidence type="ECO:0000313" key="3">
    <source>
        <dbReference type="Proteomes" id="UP000617340"/>
    </source>
</evidence>